<evidence type="ECO:0000313" key="2">
    <source>
        <dbReference type="EMBL" id="REG20864.1"/>
    </source>
</evidence>
<feature type="domain" description="NERD" evidence="1">
    <location>
        <begin position="33"/>
        <end position="153"/>
    </location>
</feature>
<comment type="caution">
    <text evidence="2">The sequence shown here is derived from an EMBL/GenBank/DDBJ whole genome shotgun (WGS) entry which is preliminary data.</text>
</comment>
<name>A0A3E0ARP0_9STAP</name>
<protein>
    <submittedName>
        <fullName evidence="2">Nuclease-like protein</fullName>
    </submittedName>
</protein>
<evidence type="ECO:0000259" key="1">
    <source>
        <dbReference type="Pfam" id="PF08378"/>
    </source>
</evidence>
<dbReference type="RefSeq" id="WP_115886009.1">
    <property type="nucleotide sequence ID" value="NZ_CBCSHX010000008.1"/>
</dbReference>
<keyword evidence="3" id="KW-1185">Reference proteome</keyword>
<evidence type="ECO:0000313" key="3">
    <source>
        <dbReference type="Proteomes" id="UP000257076"/>
    </source>
</evidence>
<proteinExistence type="predicted"/>
<dbReference type="OrthoDB" id="2417706at2"/>
<dbReference type="Pfam" id="PF08378">
    <property type="entry name" value="NERD"/>
    <property type="match status" value="1"/>
</dbReference>
<dbReference type="Proteomes" id="UP000257076">
    <property type="component" value="Unassembled WGS sequence"/>
</dbReference>
<organism evidence="2 3">
    <name type="scientific">Jeotgalicoccus halotolerans</name>
    <dbReference type="NCBI Taxonomy" id="157227"/>
    <lineage>
        <taxon>Bacteria</taxon>
        <taxon>Bacillati</taxon>
        <taxon>Bacillota</taxon>
        <taxon>Bacilli</taxon>
        <taxon>Bacillales</taxon>
        <taxon>Staphylococcaceae</taxon>
        <taxon>Jeotgalicoccus</taxon>
    </lineage>
</organism>
<gene>
    <name evidence="2" type="ORF">DFR63_2255</name>
</gene>
<dbReference type="AlphaFoldDB" id="A0A3E0ARP0"/>
<dbReference type="EMBL" id="QUMW01000016">
    <property type="protein sequence ID" value="REG20864.1"/>
    <property type="molecule type" value="Genomic_DNA"/>
</dbReference>
<reference evidence="2 3" key="1">
    <citation type="submission" date="2018-08" db="EMBL/GenBank/DDBJ databases">
        <title>Genomic Encyclopedia of Type Strains, Phase IV (KMG-IV): sequencing the most valuable type-strain genomes for metagenomic binning, comparative biology and taxonomic classification.</title>
        <authorList>
            <person name="Goeker M."/>
        </authorList>
    </citation>
    <scope>NUCLEOTIDE SEQUENCE [LARGE SCALE GENOMIC DNA]</scope>
    <source>
        <strain evidence="2 3">DSM 17274</strain>
    </source>
</reference>
<accession>A0A3E0ARP0</accession>
<sequence>MRTIPLKLKQLQILTRRTPLDETEEKEKEKLTRGWQGELGFDKLLDTAVRGKEIYHLKDYRFKIDSGTETLKVASGMSEVQIDNVLIAGDRVYTFEVKNFGFDLIYGTKSWFFESGREYKDLSMQVNRQRTSLDFLIRNGGFNYDITSHLVFVNPSQTIYNMPNLENLLVPTNTHRRLAKICQPNRYDHGNIADYLNSRRLLKSMYDLPANVEFDELRTGVFCYQCDSVAELVRVNSYKYCCHSCTKEFTTFEIVSILIDELKTINEAWEISPARISAFSGGAVSSSTVRRYKRDRRLLF</sequence>
<dbReference type="InterPro" id="IPR011528">
    <property type="entry name" value="NERD"/>
</dbReference>